<organism evidence="1 2">
    <name type="scientific">Acrocarpospora pleiomorpha</name>
    <dbReference type="NCBI Taxonomy" id="90975"/>
    <lineage>
        <taxon>Bacteria</taxon>
        <taxon>Bacillati</taxon>
        <taxon>Actinomycetota</taxon>
        <taxon>Actinomycetes</taxon>
        <taxon>Streptosporangiales</taxon>
        <taxon>Streptosporangiaceae</taxon>
        <taxon>Acrocarpospora</taxon>
    </lineage>
</organism>
<evidence type="ECO:0000313" key="2">
    <source>
        <dbReference type="Proteomes" id="UP000377595"/>
    </source>
</evidence>
<sequence length="49" mass="5442">MNRQDNMKDPPLNIGRAADQAVSWLFVPGHRPELFAKAVKAGPHMTTAR</sequence>
<comment type="caution">
    <text evidence="1">The sequence shown here is derived from an EMBL/GenBank/DDBJ whole genome shotgun (WGS) entry which is preliminary data.</text>
</comment>
<dbReference type="AlphaFoldDB" id="A0A5M3Y1A8"/>
<proteinExistence type="predicted"/>
<dbReference type="Proteomes" id="UP000377595">
    <property type="component" value="Unassembled WGS sequence"/>
</dbReference>
<dbReference type="EMBL" id="BLAF01000108">
    <property type="protein sequence ID" value="GES27064.1"/>
    <property type="molecule type" value="Genomic_DNA"/>
</dbReference>
<keyword evidence="2" id="KW-1185">Reference proteome</keyword>
<gene>
    <name evidence="1" type="ORF">Aple_099630</name>
</gene>
<evidence type="ECO:0000313" key="1">
    <source>
        <dbReference type="EMBL" id="GES27064.1"/>
    </source>
</evidence>
<accession>A0A5M3Y1A8</accession>
<name>A0A5M3Y1A8_9ACTN</name>
<reference evidence="1 2" key="1">
    <citation type="submission" date="2019-10" db="EMBL/GenBank/DDBJ databases">
        <title>Whole genome shotgun sequence of Acrocarpospora pleiomorpha NBRC 16267.</title>
        <authorList>
            <person name="Ichikawa N."/>
            <person name="Kimura A."/>
            <person name="Kitahashi Y."/>
            <person name="Komaki H."/>
            <person name="Oguchi A."/>
        </authorList>
    </citation>
    <scope>NUCLEOTIDE SEQUENCE [LARGE SCALE GENOMIC DNA]</scope>
    <source>
        <strain evidence="1 2">NBRC 16267</strain>
    </source>
</reference>
<protein>
    <submittedName>
        <fullName evidence="1">Uncharacterized protein</fullName>
    </submittedName>
</protein>